<sequence>MLATAGGTQIELPDTREVQGDVYARLPKIYQAFIFFIISDASAFKAALKSYKPTTTYDVTQNLRSIYTAKAAGREVDIPMTQIAFSRVGINTLGEKGRTGDPRFDKGSMREDKYILGDRSDWDDVFEKGGTHGVIMVCAKGQATYSQGKQAIINQFKSSIKVLKTSDIIEGNVRPGVNKGKEHFGYQDSLSQPALRGLSHAFPGQLQVDPGVIVMGYKGDPVLEDRNAPQRPDWTKNGSMMVFRKLEQDVLGWNNYLKKYGPYWREFTTVPDEASPPLNDAEGAEFFGACLVGRWKSGTPLCLAYFRDTVPPIGADSEKTNDFDYARDLPPSLQKQGPSNRYCPFTAHTRKTAPRNLDPYIDRKYLESAVIARSGIPYGSEFSDSTKDDKRGLLFVCYQSSLDNGFYLQTTGFAGNDYFPVTSLVPQRHGQDPILGGPEAVSNVDGTGNISAEGQVSLVIQQKNTSDTYTVTGWAKKRDTSAKPPFEPEYFVTSRGGEYFFVPSVSTLQKWANSPPPPSGGAGLDIMFLQDATGSCQPYIDQMRDSIQDICDSLIRSGKWSRDDLRIGLVAFRDHPPQEKTFVTQTYDLTTDISSIMGTLANLQAQGGGDGPEAQSDALSEALNASWRDDVTKVVVLLTDSPPHGIGEYQDKFPDGCPEQKDPLRITSRMASFGITLYVVACEPTLSTNFATAHDFYAGIAQKTGSVSQNVRLCHQAHSQSCHSGQLIGLTDVKAIGPLTIGLASESVNTNALVKSYQAEVGSQAASNKSFTDICGHCTSKMQSDAVHINSLVVESPYLPSAVGAQNQQVWLNSDKLDKNVVAKIKDVRGFRLKSSYRSRSGTAQAPTVQKVAINSEHVERVVRQCLARTGKVSLISNLSAR</sequence>
<dbReference type="Proteomes" id="UP000790377">
    <property type="component" value="Unassembled WGS sequence"/>
</dbReference>
<keyword evidence="2" id="KW-1185">Reference proteome</keyword>
<organism evidence="1 2">
    <name type="scientific">Hygrophoropsis aurantiaca</name>
    <dbReference type="NCBI Taxonomy" id="72124"/>
    <lineage>
        <taxon>Eukaryota</taxon>
        <taxon>Fungi</taxon>
        <taxon>Dikarya</taxon>
        <taxon>Basidiomycota</taxon>
        <taxon>Agaricomycotina</taxon>
        <taxon>Agaricomycetes</taxon>
        <taxon>Agaricomycetidae</taxon>
        <taxon>Boletales</taxon>
        <taxon>Coniophorineae</taxon>
        <taxon>Hygrophoropsidaceae</taxon>
        <taxon>Hygrophoropsis</taxon>
    </lineage>
</organism>
<accession>A0ACB8AHF2</accession>
<comment type="caution">
    <text evidence="1">The sequence shown here is derived from an EMBL/GenBank/DDBJ whole genome shotgun (WGS) entry which is preliminary data.</text>
</comment>
<evidence type="ECO:0000313" key="1">
    <source>
        <dbReference type="EMBL" id="KAH7912670.1"/>
    </source>
</evidence>
<gene>
    <name evidence="1" type="ORF">BJ138DRAFT_749872</name>
</gene>
<dbReference type="EMBL" id="MU267646">
    <property type="protein sequence ID" value="KAH7912670.1"/>
    <property type="molecule type" value="Genomic_DNA"/>
</dbReference>
<reference evidence="1" key="1">
    <citation type="journal article" date="2021" name="New Phytol.">
        <title>Evolutionary innovations through gain and loss of genes in the ectomycorrhizal Boletales.</title>
        <authorList>
            <person name="Wu G."/>
            <person name="Miyauchi S."/>
            <person name="Morin E."/>
            <person name="Kuo A."/>
            <person name="Drula E."/>
            <person name="Varga T."/>
            <person name="Kohler A."/>
            <person name="Feng B."/>
            <person name="Cao Y."/>
            <person name="Lipzen A."/>
            <person name="Daum C."/>
            <person name="Hundley H."/>
            <person name="Pangilinan J."/>
            <person name="Johnson J."/>
            <person name="Barry K."/>
            <person name="LaButti K."/>
            <person name="Ng V."/>
            <person name="Ahrendt S."/>
            <person name="Min B."/>
            <person name="Choi I.G."/>
            <person name="Park H."/>
            <person name="Plett J.M."/>
            <person name="Magnuson J."/>
            <person name="Spatafora J.W."/>
            <person name="Nagy L.G."/>
            <person name="Henrissat B."/>
            <person name="Grigoriev I.V."/>
            <person name="Yang Z.L."/>
            <person name="Xu J."/>
            <person name="Martin F.M."/>
        </authorList>
    </citation>
    <scope>NUCLEOTIDE SEQUENCE</scope>
    <source>
        <strain evidence="1">ATCC 28755</strain>
    </source>
</reference>
<name>A0ACB8AHF2_9AGAM</name>
<protein>
    <submittedName>
        <fullName evidence="1">Uncharacterized protein</fullName>
    </submittedName>
</protein>
<evidence type="ECO:0000313" key="2">
    <source>
        <dbReference type="Proteomes" id="UP000790377"/>
    </source>
</evidence>
<proteinExistence type="predicted"/>